<dbReference type="Gene3D" id="3.30.590.20">
    <property type="match status" value="1"/>
</dbReference>
<evidence type="ECO:0000256" key="2">
    <source>
        <dbReference type="ARBA" id="ARBA00022741"/>
    </source>
</evidence>
<comment type="catalytic activity">
    <reaction evidence="4 5">
        <text>L-cysteine + L-glutamate + ATP = gamma-L-glutamyl-L-cysteine + ADP + phosphate + H(+)</text>
        <dbReference type="Rhea" id="RHEA:13285"/>
        <dbReference type="ChEBI" id="CHEBI:15378"/>
        <dbReference type="ChEBI" id="CHEBI:29985"/>
        <dbReference type="ChEBI" id="CHEBI:30616"/>
        <dbReference type="ChEBI" id="CHEBI:35235"/>
        <dbReference type="ChEBI" id="CHEBI:43474"/>
        <dbReference type="ChEBI" id="CHEBI:58173"/>
        <dbReference type="ChEBI" id="CHEBI:456216"/>
        <dbReference type="EC" id="6.3.2.2"/>
    </reaction>
</comment>
<gene>
    <name evidence="7" type="ORF">D7316_01181</name>
</gene>
<dbReference type="HAMAP" id="MF_01609">
    <property type="entry name" value="Glu_cys_ligase_2"/>
    <property type="match status" value="1"/>
</dbReference>
<dbReference type="Pfam" id="PF04107">
    <property type="entry name" value="GCS2"/>
    <property type="match status" value="1"/>
</dbReference>
<feature type="compositionally biased region" description="Polar residues" evidence="6">
    <location>
        <begin position="1"/>
        <end position="17"/>
    </location>
</feature>
<keyword evidence="1 5" id="KW-0436">Ligase</keyword>
<dbReference type="OrthoDB" id="9803842at2"/>
<evidence type="ECO:0000256" key="3">
    <source>
        <dbReference type="ARBA" id="ARBA00022840"/>
    </source>
</evidence>
<keyword evidence="2 5" id="KW-0547">Nucleotide-binding</keyword>
<dbReference type="Proteomes" id="UP000271469">
    <property type="component" value="Chromosome"/>
</dbReference>
<dbReference type="NCBIfam" id="NF010041">
    <property type="entry name" value="PRK13517.1-1"/>
    <property type="match status" value="1"/>
</dbReference>
<dbReference type="InterPro" id="IPR050141">
    <property type="entry name" value="GCL_type2/YbdK_subfam"/>
</dbReference>
<dbReference type="AlphaFoldDB" id="A0A3G8JJ15"/>
<evidence type="ECO:0000256" key="6">
    <source>
        <dbReference type="SAM" id="MobiDB-lite"/>
    </source>
</evidence>
<dbReference type="EC" id="6.3.2.2" evidence="5"/>
<accession>A0A3G8JJ15</accession>
<reference evidence="7 8" key="1">
    <citation type="submission" date="2018-11" db="EMBL/GenBank/DDBJ databases">
        <title>Gordonia insulae sp. nov., isolated from an island soil.</title>
        <authorList>
            <person name="Kim Y.S."/>
            <person name="Kim S.B."/>
        </authorList>
    </citation>
    <scope>NUCLEOTIDE SEQUENCE [LARGE SCALE GENOMIC DNA]</scope>
    <source>
        <strain evidence="7 8">MMS17-SY073</strain>
    </source>
</reference>
<dbReference type="GO" id="GO:0042398">
    <property type="term" value="P:modified amino acid biosynthetic process"/>
    <property type="evidence" value="ECO:0007669"/>
    <property type="project" value="InterPro"/>
</dbReference>
<evidence type="ECO:0000256" key="4">
    <source>
        <dbReference type="ARBA" id="ARBA00048819"/>
    </source>
</evidence>
<comment type="similarity">
    <text evidence="5">Belongs to the glutamate--cysteine ligase type 2 family. YbdK subfamily.</text>
</comment>
<evidence type="ECO:0000256" key="5">
    <source>
        <dbReference type="HAMAP-Rule" id="MF_01609"/>
    </source>
</evidence>
<name>A0A3G8JJ15_9ACTN</name>
<sequence>MTSADPSPTGDSGSASPTIGVEEEFILVDRTTGHPVDRNREVAAAAARRGVDLDLELTSCQVEIATSICSSSRDVASELRHLRSVVADAADEVGVGVIAAGVPPTVPDHFPITDTDRYRRIGRQFGMLAHEQGICGCHIHIGVPDRDIAVEVGNRLRARLPALLALSANSAIYRDADTGHASWRSILWSRWPAAGPPPHLRSREHFEDLVAMFVSSGAILDDHMVYWDIRPSDHLPTIEIRVGDVQSRVSETVVLATLVRALVMHSVDQIAEGGNPPPPVDADILAAALWKAAHDGLDGDGIDVGTCRAVGARDMIAALVADVGSQLDVLGDRAMVDHALKGLVDNGNGATRQRRSFGDGATSRDIVAEAAREFTR</sequence>
<dbReference type="NCBIfam" id="TIGR02050">
    <property type="entry name" value="gshA_cyan_rel"/>
    <property type="match status" value="1"/>
</dbReference>
<dbReference type="RefSeq" id="WP_124707432.1">
    <property type="nucleotide sequence ID" value="NZ_CP033972.1"/>
</dbReference>
<proteinExistence type="inferred from homology"/>
<dbReference type="InterPro" id="IPR014746">
    <property type="entry name" value="Gln_synth/guanido_kin_cat_dom"/>
</dbReference>
<dbReference type="GO" id="GO:0004357">
    <property type="term" value="F:glutamate-cysteine ligase activity"/>
    <property type="evidence" value="ECO:0007669"/>
    <property type="project" value="UniProtKB-EC"/>
</dbReference>
<comment type="function">
    <text evidence="5">ATP-dependent carboxylate-amine ligase which exhibits weak glutamate--cysteine ligase activity.</text>
</comment>
<dbReference type="SUPFAM" id="SSF55931">
    <property type="entry name" value="Glutamine synthetase/guanido kinase"/>
    <property type="match status" value="1"/>
</dbReference>
<dbReference type="InterPro" id="IPR006336">
    <property type="entry name" value="GCS2"/>
</dbReference>
<dbReference type="KEGG" id="gom:D7316_01181"/>
<protein>
    <recommendedName>
        <fullName evidence="5">Putative glutamate--cysteine ligase 2</fullName>
        <ecNumber evidence="5">6.3.2.2</ecNumber>
    </recommendedName>
    <alternativeName>
        <fullName evidence="5">Gamma-glutamylcysteine synthetase 2</fullName>
        <shortName evidence="5">GCS 2</shortName>
        <shortName evidence="5">Gamma-GCS 2</shortName>
    </alternativeName>
</protein>
<feature type="region of interest" description="Disordered" evidence="6">
    <location>
        <begin position="1"/>
        <end position="20"/>
    </location>
</feature>
<dbReference type="PANTHER" id="PTHR36510">
    <property type="entry name" value="GLUTAMATE--CYSTEINE LIGASE 2-RELATED"/>
    <property type="match status" value="1"/>
</dbReference>
<dbReference type="EMBL" id="CP033972">
    <property type="protein sequence ID" value="AZG44595.1"/>
    <property type="molecule type" value="Genomic_DNA"/>
</dbReference>
<organism evidence="7 8">
    <name type="scientific">Gordonia insulae</name>
    <dbReference type="NCBI Taxonomy" id="2420509"/>
    <lineage>
        <taxon>Bacteria</taxon>
        <taxon>Bacillati</taxon>
        <taxon>Actinomycetota</taxon>
        <taxon>Actinomycetes</taxon>
        <taxon>Mycobacteriales</taxon>
        <taxon>Gordoniaceae</taxon>
        <taxon>Gordonia</taxon>
    </lineage>
</organism>
<dbReference type="PANTHER" id="PTHR36510:SF1">
    <property type="entry name" value="GLUTAMATE--CYSTEINE LIGASE 2-RELATED"/>
    <property type="match status" value="1"/>
</dbReference>
<keyword evidence="8" id="KW-1185">Reference proteome</keyword>
<evidence type="ECO:0000256" key="1">
    <source>
        <dbReference type="ARBA" id="ARBA00022598"/>
    </source>
</evidence>
<evidence type="ECO:0000313" key="7">
    <source>
        <dbReference type="EMBL" id="AZG44595.1"/>
    </source>
</evidence>
<evidence type="ECO:0000313" key="8">
    <source>
        <dbReference type="Proteomes" id="UP000271469"/>
    </source>
</evidence>
<dbReference type="GO" id="GO:0005524">
    <property type="term" value="F:ATP binding"/>
    <property type="evidence" value="ECO:0007669"/>
    <property type="project" value="UniProtKB-KW"/>
</dbReference>
<dbReference type="InterPro" id="IPR011793">
    <property type="entry name" value="YbdK"/>
</dbReference>
<keyword evidence="3 5" id="KW-0067">ATP-binding</keyword>